<name>A0A0E9XFD8_ANGAN</name>
<reference evidence="1" key="1">
    <citation type="submission" date="2014-11" db="EMBL/GenBank/DDBJ databases">
        <authorList>
            <person name="Amaro Gonzalez C."/>
        </authorList>
    </citation>
    <scope>NUCLEOTIDE SEQUENCE</scope>
</reference>
<proteinExistence type="predicted"/>
<organism evidence="1">
    <name type="scientific">Anguilla anguilla</name>
    <name type="common">European freshwater eel</name>
    <name type="synonym">Muraena anguilla</name>
    <dbReference type="NCBI Taxonomy" id="7936"/>
    <lineage>
        <taxon>Eukaryota</taxon>
        <taxon>Metazoa</taxon>
        <taxon>Chordata</taxon>
        <taxon>Craniata</taxon>
        <taxon>Vertebrata</taxon>
        <taxon>Euteleostomi</taxon>
        <taxon>Actinopterygii</taxon>
        <taxon>Neopterygii</taxon>
        <taxon>Teleostei</taxon>
        <taxon>Anguilliformes</taxon>
        <taxon>Anguillidae</taxon>
        <taxon>Anguilla</taxon>
    </lineage>
</organism>
<dbReference type="EMBL" id="GBXM01007401">
    <property type="protein sequence ID" value="JAI01177.1"/>
    <property type="molecule type" value="Transcribed_RNA"/>
</dbReference>
<evidence type="ECO:0000313" key="1">
    <source>
        <dbReference type="EMBL" id="JAI01177.1"/>
    </source>
</evidence>
<dbReference type="AlphaFoldDB" id="A0A0E9XFD8"/>
<reference evidence="1" key="2">
    <citation type="journal article" date="2015" name="Fish Shellfish Immunol.">
        <title>Early steps in the European eel (Anguilla anguilla)-Vibrio vulnificus interaction in the gills: Role of the RtxA13 toxin.</title>
        <authorList>
            <person name="Callol A."/>
            <person name="Pajuelo D."/>
            <person name="Ebbesson L."/>
            <person name="Teles M."/>
            <person name="MacKenzie S."/>
            <person name="Amaro C."/>
        </authorList>
    </citation>
    <scope>NUCLEOTIDE SEQUENCE</scope>
</reference>
<accession>A0A0E9XFD8</accession>
<protein>
    <submittedName>
        <fullName evidence="1">Uncharacterized protein</fullName>
    </submittedName>
</protein>
<sequence>MQMFCIVKNGPWLVIHMKVKEGDSTPVFKDLCYGRLEGPQQTKSKCIKNNPETDLKTNPDIY</sequence>